<keyword evidence="4 15" id="KW-0121">Carboxypeptidase</keyword>
<dbReference type="Pfam" id="PF00450">
    <property type="entry name" value="Peptidase_S10"/>
    <property type="match status" value="1"/>
</dbReference>
<reference evidence="16 17" key="1">
    <citation type="submission" date="2019-06" db="EMBL/GenBank/DDBJ databases">
        <title>Wine fermentation using esterase from Monascus purpureus.</title>
        <authorList>
            <person name="Geng C."/>
            <person name="Zhang Y."/>
        </authorList>
    </citation>
    <scope>NUCLEOTIDE SEQUENCE [LARGE SCALE GENOMIC DNA]</scope>
    <source>
        <strain evidence="16">HQ1</strain>
    </source>
</reference>
<evidence type="ECO:0000256" key="4">
    <source>
        <dbReference type="ARBA" id="ARBA00022645"/>
    </source>
</evidence>
<evidence type="ECO:0000313" key="16">
    <source>
        <dbReference type="EMBL" id="TQB69867.1"/>
    </source>
</evidence>
<gene>
    <name evidence="16" type="ORF">MPDQ_001271</name>
</gene>
<dbReference type="InterPro" id="IPR001563">
    <property type="entry name" value="Peptidase_S10"/>
</dbReference>
<dbReference type="Proteomes" id="UP000319663">
    <property type="component" value="Unassembled WGS sequence"/>
</dbReference>
<proteinExistence type="inferred from homology"/>
<evidence type="ECO:0000256" key="9">
    <source>
        <dbReference type="ARBA" id="ARBA00022801"/>
    </source>
</evidence>
<evidence type="ECO:0000256" key="7">
    <source>
        <dbReference type="ARBA" id="ARBA00022703"/>
    </source>
</evidence>
<keyword evidence="10" id="KW-1133">Transmembrane helix</keyword>
<comment type="function">
    <text evidence="14">Protease with a carboxypeptidase B-like function involved in the C-terminal processing of the lysine and arginine residues from protein precursors. Promotes cell fusion and is involved in the programmed cell death.</text>
</comment>
<evidence type="ECO:0000256" key="5">
    <source>
        <dbReference type="ARBA" id="ARBA00022670"/>
    </source>
</evidence>
<protein>
    <recommendedName>
        <fullName evidence="15">Carboxypeptidase</fullName>
        <ecNumber evidence="15">3.4.16.-</ecNumber>
    </recommendedName>
</protein>
<evidence type="ECO:0000256" key="11">
    <source>
        <dbReference type="ARBA" id="ARBA00023034"/>
    </source>
</evidence>
<dbReference type="PANTHER" id="PTHR11802">
    <property type="entry name" value="SERINE PROTEASE FAMILY S10 SERINE CARBOXYPEPTIDASE"/>
    <property type="match status" value="1"/>
</dbReference>
<dbReference type="STRING" id="5098.A0A507QS89"/>
<comment type="similarity">
    <text evidence="3 15">Belongs to the peptidase S10 family.</text>
</comment>
<dbReference type="GO" id="GO:0005802">
    <property type="term" value="C:trans-Golgi network"/>
    <property type="evidence" value="ECO:0007669"/>
    <property type="project" value="TreeGrafter"/>
</dbReference>
<comment type="caution">
    <text evidence="16">The sequence shown here is derived from an EMBL/GenBank/DDBJ whole genome shotgun (WGS) entry which is preliminary data.</text>
</comment>
<comment type="subcellular location">
    <subcellularLocation>
        <location evidence="2">Golgi apparatus</location>
        <location evidence="2">trans-Golgi network membrane</location>
        <topology evidence="2">Single-pass type I membrane protein</topology>
    </subcellularLocation>
</comment>
<keyword evidence="9 15" id="KW-0378">Hydrolase</keyword>
<dbReference type="AlphaFoldDB" id="A0A507QS89"/>
<evidence type="ECO:0000256" key="10">
    <source>
        <dbReference type="ARBA" id="ARBA00022989"/>
    </source>
</evidence>
<keyword evidence="17" id="KW-1185">Reference proteome</keyword>
<keyword evidence="13" id="KW-0325">Glycoprotein</keyword>
<evidence type="ECO:0000256" key="3">
    <source>
        <dbReference type="ARBA" id="ARBA00009431"/>
    </source>
</evidence>
<dbReference type="GO" id="GO:0004185">
    <property type="term" value="F:serine-type carboxypeptidase activity"/>
    <property type="evidence" value="ECO:0007669"/>
    <property type="project" value="UniProtKB-UniRule"/>
</dbReference>
<dbReference type="PROSITE" id="PS00131">
    <property type="entry name" value="CARBOXYPEPT_SER_SER"/>
    <property type="match status" value="1"/>
</dbReference>
<dbReference type="PRINTS" id="PR00724">
    <property type="entry name" value="CRBOXYPTASEC"/>
</dbReference>
<keyword evidence="12" id="KW-0472">Membrane</keyword>
<dbReference type="Gene3D" id="3.40.50.1820">
    <property type="entry name" value="alpha/beta hydrolase"/>
    <property type="match status" value="1"/>
</dbReference>
<comment type="catalytic activity">
    <reaction evidence="1">
        <text>Preferential release of a C-terminal arginine or lysine residue.</text>
        <dbReference type="EC" id="3.4.16.6"/>
    </reaction>
</comment>
<keyword evidence="11" id="KW-0333">Golgi apparatus</keyword>
<evidence type="ECO:0000256" key="6">
    <source>
        <dbReference type="ARBA" id="ARBA00022692"/>
    </source>
</evidence>
<accession>A0A507QS89</accession>
<dbReference type="GO" id="GO:0006915">
    <property type="term" value="P:apoptotic process"/>
    <property type="evidence" value="ECO:0007669"/>
    <property type="project" value="UniProtKB-KW"/>
</dbReference>
<organism evidence="16 17">
    <name type="scientific">Monascus purpureus</name>
    <name type="common">Red mold</name>
    <name type="synonym">Monascus anka</name>
    <dbReference type="NCBI Taxonomy" id="5098"/>
    <lineage>
        <taxon>Eukaryota</taxon>
        <taxon>Fungi</taxon>
        <taxon>Dikarya</taxon>
        <taxon>Ascomycota</taxon>
        <taxon>Pezizomycotina</taxon>
        <taxon>Eurotiomycetes</taxon>
        <taxon>Eurotiomycetidae</taxon>
        <taxon>Eurotiales</taxon>
        <taxon>Aspergillaceae</taxon>
        <taxon>Monascus</taxon>
    </lineage>
</organism>
<dbReference type="PANTHER" id="PTHR11802:SF190">
    <property type="entry name" value="PHEROMONE-PROCESSING CARBOXYPEPTIDASE KEX1"/>
    <property type="match status" value="1"/>
</dbReference>
<evidence type="ECO:0000256" key="8">
    <source>
        <dbReference type="ARBA" id="ARBA00022729"/>
    </source>
</evidence>
<evidence type="ECO:0000256" key="1">
    <source>
        <dbReference type="ARBA" id="ARBA00001003"/>
    </source>
</evidence>
<evidence type="ECO:0000256" key="12">
    <source>
        <dbReference type="ARBA" id="ARBA00023136"/>
    </source>
</evidence>
<evidence type="ECO:0000313" key="17">
    <source>
        <dbReference type="Proteomes" id="UP000319663"/>
    </source>
</evidence>
<keyword evidence="8" id="KW-0732">Signal</keyword>
<sequence length="381" mass="42168">MPEGNALFFWLFETEDPMYDDNLIIWFAGGPSCSSLVGLTSGNGPISFVGDSSKLARNPYSWTKLGHVLYVDQPVGTGFSTASDPYPVADNDQVTSSFYRWLKSFFARFPHLQSKRVHLIGESYAGIYVPYFATEIVKNHDSFPINLQSLSMGDGAWANAATLSSVGIGSYLQSQSEILGIPDDILAAFAEADHICGFDTILREASLYPPKGKLHIQGNPQGLNMKRRDELRNNGHKLKRLLPQHRRRLMPLQRRSLPNTLNPLCNKYPKTPTQVLNSILNNTCYGSCATFSTVLDYLGTAEANPCFDMYDITATCNTPDPSLLASTYFSRIDVQSALNIIAPSSSDTETSLPFTACNMSVFTSPSRNNPLRPHIRSSQPW</sequence>
<keyword evidence="6" id="KW-0812">Transmembrane</keyword>
<dbReference type="EC" id="3.4.16.-" evidence="15"/>
<dbReference type="GO" id="GO:0006508">
    <property type="term" value="P:proteolysis"/>
    <property type="evidence" value="ECO:0007669"/>
    <property type="project" value="UniProtKB-KW"/>
</dbReference>
<dbReference type="InterPro" id="IPR029058">
    <property type="entry name" value="AB_hydrolase_fold"/>
</dbReference>
<keyword evidence="7" id="KW-0053">Apoptosis</keyword>
<keyword evidence="5 15" id="KW-0645">Protease</keyword>
<name>A0A507QS89_MONPU</name>
<dbReference type="SUPFAM" id="SSF53474">
    <property type="entry name" value="alpha/beta-Hydrolases"/>
    <property type="match status" value="1"/>
</dbReference>
<evidence type="ECO:0000256" key="14">
    <source>
        <dbReference type="ARBA" id="ARBA00037042"/>
    </source>
</evidence>
<evidence type="ECO:0000256" key="15">
    <source>
        <dbReference type="RuleBase" id="RU361156"/>
    </source>
</evidence>
<dbReference type="InterPro" id="IPR018202">
    <property type="entry name" value="Ser_caboxypep_ser_AS"/>
</dbReference>
<evidence type="ECO:0000256" key="13">
    <source>
        <dbReference type="ARBA" id="ARBA00023180"/>
    </source>
</evidence>
<dbReference type="EMBL" id="VIFY01000132">
    <property type="protein sequence ID" value="TQB69867.1"/>
    <property type="molecule type" value="Genomic_DNA"/>
</dbReference>
<evidence type="ECO:0000256" key="2">
    <source>
        <dbReference type="ARBA" id="ARBA00004393"/>
    </source>
</evidence>